<protein>
    <submittedName>
        <fullName evidence="2">Uncharacterized protein</fullName>
    </submittedName>
</protein>
<dbReference type="EMBL" id="JN885995">
    <property type="protein sequence ID" value="AEX62268.1"/>
    <property type="molecule type" value="Genomic_DNA"/>
</dbReference>
<feature type="transmembrane region" description="Helical" evidence="1">
    <location>
        <begin position="39"/>
        <end position="64"/>
    </location>
</feature>
<organism evidence="2">
    <name type="scientific">Moumouvirus sp. 'Monve'</name>
    <dbReference type="NCBI Taxonomy" id="1128131"/>
    <lineage>
        <taxon>Viruses</taxon>
        <taxon>Varidnaviria</taxon>
        <taxon>Bamfordvirae</taxon>
        <taxon>Nucleocytoviricota</taxon>
        <taxon>Megaviricetes</taxon>
        <taxon>Imitervirales</taxon>
        <taxon>Mimiviridae</taxon>
        <taxon>Megamimivirinae</taxon>
        <taxon>Moumouvirus</taxon>
    </lineage>
</organism>
<evidence type="ECO:0000313" key="2">
    <source>
        <dbReference type="EMBL" id="AEX62268.1"/>
    </source>
</evidence>
<evidence type="ECO:0000256" key="1">
    <source>
        <dbReference type="SAM" id="Phobius"/>
    </source>
</evidence>
<name>H2ECZ5_9VIRU</name>
<proteinExistence type="predicted"/>
<gene>
    <name evidence="2" type="ORF">mv_R63</name>
</gene>
<reference evidence="2" key="1">
    <citation type="submission" date="2011-10" db="EMBL/GenBank/DDBJ databases">
        <title>Provirophages and transpovirons: unique mobilome of giant viruses.</title>
        <authorList>
            <person name="Desnues C."/>
            <person name="LaScola B."/>
            <person name="Yutin N."/>
            <person name="Fournous G."/>
            <person name="Koonin E."/>
            <person name="Raoult D."/>
        </authorList>
    </citation>
    <scope>NUCLEOTIDE SEQUENCE</scope>
    <source>
        <strain evidence="2">Mv13-mv</strain>
    </source>
</reference>
<accession>H2ECZ5</accession>
<keyword evidence="1" id="KW-1133">Transmembrane helix</keyword>
<keyword evidence="1" id="KW-0812">Transmembrane</keyword>
<sequence>MLFSILLSFISAIFAYEIARHCGADMRIGGLVQPKGVIITTIGAIAGFFLGTMVDIILLVNYLYS</sequence>
<keyword evidence="1" id="KW-0472">Membrane</keyword>